<evidence type="ECO:0000313" key="1">
    <source>
        <dbReference type="EMBL" id="KAK3789054.1"/>
    </source>
</evidence>
<evidence type="ECO:0000313" key="2">
    <source>
        <dbReference type="Proteomes" id="UP001283361"/>
    </source>
</evidence>
<name>A0AAE1AJN9_9GAST</name>
<dbReference type="AlphaFoldDB" id="A0AAE1AJN9"/>
<dbReference type="Proteomes" id="UP001283361">
    <property type="component" value="Unassembled WGS sequence"/>
</dbReference>
<proteinExistence type="predicted"/>
<accession>A0AAE1AJN9</accession>
<keyword evidence="2" id="KW-1185">Reference proteome</keyword>
<comment type="caution">
    <text evidence="1">The sequence shown here is derived from an EMBL/GenBank/DDBJ whole genome shotgun (WGS) entry which is preliminary data.</text>
</comment>
<sequence length="98" mass="11380">MRRPRARTAVALSGFPFPKTFRLPISREHYDTRETITSRALRYKGDNHFGNTVIQGRQSLREHCDTRETITSRTLRYKGDNHFGNAVIQGRRSFQGTL</sequence>
<protein>
    <submittedName>
        <fullName evidence="1">Uncharacterized protein</fullName>
    </submittedName>
</protein>
<organism evidence="1 2">
    <name type="scientific">Elysia crispata</name>
    <name type="common">lettuce slug</name>
    <dbReference type="NCBI Taxonomy" id="231223"/>
    <lineage>
        <taxon>Eukaryota</taxon>
        <taxon>Metazoa</taxon>
        <taxon>Spiralia</taxon>
        <taxon>Lophotrochozoa</taxon>
        <taxon>Mollusca</taxon>
        <taxon>Gastropoda</taxon>
        <taxon>Heterobranchia</taxon>
        <taxon>Euthyneura</taxon>
        <taxon>Panpulmonata</taxon>
        <taxon>Sacoglossa</taxon>
        <taxon>Placobranchoidea</taxon>
        <taxon>Plakobranchidae</taxon>
        <taxon>Elysia</taxon>
    </lineage>
</organism>
<reference evidence="1" key="1">
    <citation type="journal article" date="2023" name="G3 (Bethesda)">
        <title>A reference genome for the long-term kleptoplast-retaining sea slug Elysia crispata morphotype clarki.</title>
        <authorList>
            <person name="Eastman K.E."/>
            <person name="Pendleton A.L."/>
            <person name="Shaikh M.A."/>
            <person name="Suttiyut T."/>
            <person name="Ogas R."/>
            <person name="Tomko P."/>
            <person name="Gavelis G."/>
            <person name="Widhalm J.R."/>
            <person name="Wisecaver J.H."/>
        </authorList>
    </citation>
    <scope>NUCLEOTIDE SEQUENCE</scope>
    <source>
        <strain evidence="1">ECLA1</strain>
    </source>
</reference>
<gene>
    <name evidence="1" type="ORF">RRG08_063770</name>
</gene>
<dbReference type="EMBL" id="JAWDGP010001698">
    <property type="protein sequence ID" value="KAK3789054.1"/>
    <property type="molecule type" value="Genomic_DNA"/>
</dbReference>